<evidence type="ECO:0000256" key="1">
    <source>
        <dbReference type="SAM" id="Phobius"/>
    </source>
</evidence>
<gene>
    <name evidence="2" type="ORF">GWK10_02630</name>
</gene>
<dbReference type="RefSeq" id="WP_164029338.1">
    <property type="nucleotide sequence ID" value="NZ_JAABOQ010000001.1"/>
</dbReference>
<proteinExistence type="predicted"/>
<name>A0A6M0CE49_9FLAO</name>
<comment type="caution">
    <text evidence="2">The sequence shown here is derived from an EMBL/GenBank/DDBJ whole genome shotgun (WGS) entry which is preliminary data.</text>
</comment>
<sequence length="139" mass="15452">MTSGQRKAHKYVWLLLVMTIPILMIFAVKDLDVFSLKEDLKPKFSATKGTIVKTSENKILKASLIKKDSLYSLEVILKKPIKQASLVIESLQAQDGAKVIGQLSSVGIYKFEVDEVIEAIILKDPLGKEDINILTVLPL</sequence>
<reference evidence="2 3" key="1">
    <citation type="submission" date="2020-01" db="EMBL/GenBank/DDBJ databases">
        <title>Spongiivirga citrea KCTC 32990T.</title>
        <authorList>
            <person name="Wang G."/>
        </authorList>
    </citation>
    <scope>NUCLEOTIDE SEQUENCE [LARGE SCALE GENOMIC DNA]</scope>
    <source>
        <strain evidence="2 3">KCTC 32990</strain>
    </source>
</reference>
<keyword evidence="1" id="KW-0812">Transmembrane</keyword>
<evidence type="ECO:0000313" key="3">
    <source>
        <dbReference type="Proteomes" id="UP000474296"/>
    </source>
</evidence>
<dbReference type="EMBL" id="JAABOQ010000001">
    <property type="protein sequence ID" value="NER16085.1"/>
    <property type="molecule type" value="Genomic_DNA"/>
</dbReference>
<organism evidence="2 3">
    <name type="scientific">Spongiivirga citrea</name>
    <dbReference type="NCBI Taxonomy" id="1481457"/>
    <lineage>
        <taxon>Bacteria</taxon>
        <taxon>Pseudomonadati</taxon>
        <taxon>Bacteroidota</taxon>
        <taxon>Flavobacteriia</taxon>
        <taxon>Flavobacteriales</taxon>
        <taxon>Flavobacteriaceae</taxon>
        <taxon>Spongiivirga</taxon>
    </lineage>
</organism>
<keyword evidence="1" id="KW-0472">Membrane</keyword>
<evidence type="ECO:0000313" key="2">
    <source>
        <dbReference type="EMBL" id="NER16085.1"/>
    </source>
</evidence>
<protein>
    <submittedName>
        <fullName evidence="2">Uncharacterized protein</fullName>
    </submittedName>
</protein>
<keyword evidence="1" id="KW-1133">Transmembrane helix</keyword>
<accession>A0A6M0CE49</accession>
<dbReference type="AlphaFoldDB" id="A0A6M0CE49"/>
<keyword evidence="3" id="KW-1185">Reference proteome</keyword>
<dbReference type="Proteomes" id="UP000474296">
    <property type="component" value="Unassembled WGS sequence"/>
</dbReference>
<feature type="transmembrane region" description="Helical" evidence="1">
    <location>
        <begin position="12"/>
        <end position="28"/>
    </location>
</feature>